<dbReference type="SMART" id="SM00642">
    <property type="entry name" value="Aamy"/>
    <property type="match status" value="1"/>
</dbReference>
<dbReference type="Pfam" id="PF02922">
    <property type="entry name" value="CBM_48"/>
    <property type="match status" value="1"/>
</dbReference>
<dbReference type="InterPro" id="IPR013780">
    <property type="entry name" value="Glyco_hydro_b"/>
</dbReference>
<dbReference type="InterPro" id="IPR014756">
    <property type="entry name" value="Ig_E-set"/>
</dbReference>
<proteinExistence type="inferred from homology"/>
<protein>
    <submittedName>
        <fullName evidence="3">Glycogen debranching enzyme</fullName>
        <ecNumber evidence="3">3.2.1.-</ecNumber>
    </submittedName>
</protein>
<dbReference type="InterPro" id="IPR017853">
    <property type="entry name" value="GH"/>
</dbReference>
<comment type="similarity">
    <text evidence="1">Belongs to the glycosyl hydrolase 13 family.</text>
</comment>
<dbReference type="InterPro" id="IPR044505">
    <property type="entry name" value="GlgX_Isoamylase_N_E_set"/>
</dbReference>
<dbReference type="Gene3D" id="2.60.40.10">
    <property type="entry name" value="Immunoglobulins"/>
    <property type="match status" value="1"/>
</dbReference>
<dbReference type="PANTHER" id="PTHR43002">
    <property type="entry name" value="GLYCOGEN DEBRANCHING ENZYME"/>
    <property type="match status" value="1"/>
</dbReference>
<dbReference type="SUPFAM" id="SSF51011">
    <property type="entry name" value="Glycosyl hydrolase domain"/>
    <property type="match status" value="1"/>
</dbReference>
<dbReference type="CDD" id="cd02856">
    <property type="entry name" value="E_set_GDE_Isoamylase_N"/>
    <property type="match status" value="1"/>
</dbReference>
<dbReference type="GO" id="GO:0005975">
    <property type="term" value="P:carbohydrate metabolic process"/>
    <property type="evidence" value="ECO:0007669"/>
    <property type="project" value="InterPro"/>
</dbReference>
<comment type="caution">
    <text evidence="3">The sequence shown here is derived from an EMBL/GenBank/DDBJ whole genome shotgun (WGS) entry which is preliminary data.</text>
</comment>
<feature type="domain" description="Glycosyl hydrolase family 13 catalytic" evidence="2">
    <location>
        <begin position="163"/>
        <end position="573"/>
    </location>
</feature>
<evidence type="ECO:0000313" key="3">
    <source>
        <dbReference type="EMBL" id="TWT60326.1"/>
    </source>
</evidence>
<dbReference type="EMBL" id="SJPG01000001">
    <property type="protein sequence ID" value="TWT60326.1"/>
    <property type="molecule type" value="Genomic_DNA"/>
</dbReference>
<dbReference type="SUPFAM" id="SSF51445">
    <property type="entry name" value="(Trans)glycosidases"/>
    <property type="match status" value="1"/>
</dbReference>
<dbReference type="SUPFAM" id="SSF81296">
    <property type="entry name" value="E set domains"/>
    <property type="match status" value="1"/>
</dbReference>
<evidence type="ECO:0000256" key="1">
    <source>
        <dbReference type="ARBA" id="ARBA00008061"/>
    </source>
</evidence>
<dbReference type="InterPro" id="IPR013783">
    <property type="entry name" value="Ig-like_fold"/>
</dbReference>
<dbReference type="RefSeq" id="WP_146502466.1">
    <property type="nucleotide sequence ID" value="NZ_SJPG01000001.1"/>
</dbReference>
<evidence type="ECO:0000259" key="2">
    <source>
        <dbReference type="SMART" id="SM00642"/>
    </source>
</evidence>
<dbReference type="Proteomes" id="UP000316095">
    <property type="component" value="Unassembled WGS sequence"/>
</dbReference>
<dbReference type="AlphaFoldDB" id="A0A5C5XBC8"/>
<dbReference type="EC" id="3.2.1.-" evidence="3"/>
<sequence>MNNWHLTEGWLDPPGVSWIEEQQSWNFVLYASRASRVVLLLFNADDFDHPILEFEFDQYRNKSGPVWHCCIENSRAPDALYYAYKVNGPQKNEDGFFRFDFDKILVDPYAKAVHFPPKFDRELAKHPGSNLGKAPLGVLDTDHPFDWRDDAFLRHDSDLVIYEMHVRGFTKDPSSGVPTAKRGTFAGIVEKIPYLRDLGVTAVELMPVFQYDPAEGNYWGYMPLNFFAPHHEYAMGKESRVVQDEFKMMVRELHLAGIEVILDVVYNHTCEGDDNGPNYSFKGIGNDMYYMSVPGQEGEPEFANYTGCGNTLDANQLPVKKLIVDSLRYWRHEMHVDGFRFDLASIFARQSDGSISVSQPPIFSQIVTAEDFLNVRLIAEPWDAAGVYQLGYTFPGWLWMQWNGRYRDALQRFVSGEQGMISELMTRIYGSADLFPDDIQHSCRPWQSVNYISSHDGSTLNDMVTYEQKYNWDNGEENRDGSHEFKWNAGYEGEEGAPDEVVQLRKQLVKNYMTLLMVSNGSPMLRMGDEFMQTQNGNNNAYNQDNETSWLDWSRLEKHSDVYRFFKMIIAFRKTFGSICRSRYWRNEVSWYGPSGPCDMIGHSQTLAFSLVGSQNDSQDLYVMINGSDQQIDFKIVETPPIKWKRIVDTSLPSPEDIIDFGRCTVMQSTCYPVAARSIVILFRDT</sequence>
<keyword evidence="3" id="KW-0378">Hydrolase</keyword>
<reference evidence="3 4" key="1">
    <citation type="submission" date="2019-02" db="EMBL/GenBank/DDBJ databases">
        <title>Deep-cultivation of Planctomycetes and their phenomic and genomic characterization uncovers novel biology.</title>
        <authorList>
            <person name="Wiegand S."/>
            <person name="Jogler M."/>
            <person name="Boedeker C."/>
            <person name="Pinto D."/>
            <person name="Vollmers J."/>
            <person name="Rivas-Marin E."/>
            <person name="Kohn T."/>
            <person name="Peeters S.H."/>
            <person name="Heuer A."/>
            <person name="Rast P."/>
            <person name="Oberbeckmann S."/>
            <person name="Bunk B."/>
            <person name="Jeske O."/>
            <person name="Meyerdierks A."/>
            <person name="Storesund J.E."/>
            <person name="Kallscheuer N."/>
            <person name="Luecker S."/>
            <person name="Lage O.M."/>
            <person name="Pohl T."/>
            <person name="Merkel B.J."/>
            <person name="Hornburger P."/>
            <person name="Mueller R.-W."/>
            <person name="Bruemmer F."/>
            <person name="Labrenz M."/>
            <person name="Spormann A.M."/>
            <person name="Op Den Camp H."/>
            <person name="Overmann J."/>
            <person name="Amann R."/>
            <person name="Jetten M.S.M."/>
            <person name="Mascher T."/>
            <person name="Medema M.H."/>
            <person name="Devos D.P."/>
            <person name="Kaster A.-K."/>
            <person name="Ovreas L."/>
            <person name="Rohde M."/>
            <person name="Galperin M.Y."/>
            <person name="Jogler C."/>
        </authorList>
    </citation>
    <scope>NUCLEOTIDE SEQUENCE [LARGE SCALE GENOMIC DNA]</scope>
    <source>
        <strain evidence="3 4">Pan54</strain>
    </source>
</reference>
<evidence type="ECO:0000313" key="4">
    <source>
        <dbReference type="Proteomes" id="UP000316095"/>
    </source>
</evidence>
<name>A0A5C5XBC8_9PLAN</name>
<keyword evidence="4" id="KW-1185">Reference proteome</keyword>
<dbReference type="Gene3D" id="3.20.20.80">
    <property type="entry name" value="Glycosidases"/>
    <property type="match status" value="1"/>
</dbReference>
<dbReference type="InterPro" id="IPR006047">
    <property type="entry name" value="GH13_cat_dom"/>
</dbReference>
<gene>
    <name evidence="3" type="primary">glgX_1</name>
    <name evidence="3" type="ORF">Pan54_10400</name>
</gene>
<dbReference type="Gene3D" id="2.60.40.1180">
    <property type="entry name" value="Golgi alpha-mannosidase II"/>
    <property type="match status" value="1"/>
</dbReference>
<dbReference type="InterPro" id="IPR004193">
    <property type="entry name" value="Glyco_hydro_13_N"/>
</dbReference>
<dbReference type="GO" id="GO:0019156">
    <property type="term" value="F:isoamylase activity"/>
    <property type="evidence" value="ECO:0007669"/>
    <property type="project" value="UniProtKB-ARBA"/>
</dbReference>
<dbReference type="OrthoDB" id="226102at2"/>
<dbReference type="CDD" id="cd11326">
    <property type="entry name" value="AmyAc_Glg_debranch"/>
    <property type="match status" value="1"/>
</dbReference>
<organism evidence="3 4">
    <name type="scientific">Rubinisphaera italica</name>
    <dbReference type="NCBI Taxonomy" id="2527969"/>
    <lineage>
        <taxon>Bacteria</taxon>
        <taxon>Pseudomonadati</taxon>
        <taxon>Planctomycetota</taxon>
        <taxon>Planctomycetia</taxon>
        <taxon>Planctomycetales</taxon>
        <taxon>Planctomycetaceae</taxon>
        <taxon>Rubinisphaera</taxon>
    </lineage>
</organism>
<keyword evidence="3" id="KW-0326">Glycosidase</keyword>
<accession>A0A5C5XBC8</accession>
<dbReference type="Pfam" id="PF00128">
    <property type="entry name" value="Alpha-amylase"/>
    <property type="match status" value="1"/>
</dbReference>